<feature type="compositionally biased region" description="Polar residues" evidence="1">
    <location>
        <begin position="103"/>
        <end position="115"/>
    </location>
</feature>
<name>A0A5C6DBR0_9BACT</name>
<dbReference type="AlphaFoldDB" id="A0A5C6DBR0"/>
<comment type="caution">
    <text evidence="2">The sequence shown here is derived from an EMBL/GenBank/DDBJ whole genome shotgun (WGS) entry which is preliminary data.</text>
</comment>
<dbReference type="Proteomes" id="UP000315471">
    <property type="component" value="Unassembled WGS sequence"/>
</dbReference>
<evidence type="ECO:0000313" key="2">
    <source>
        <dbReference type="EMBL" id="TWU34138.1"/>
    </source>
</evidence>
<gene>
    <name evidence="2" type="ORF">Q31b_56090</name>
</gene>
<evidence type="ECO:0000313" key="3">
    <source>
        <dbReference type="Proteomes" id="UP000315471"/>
    </source>
</evidence>
<reference evidence="2 3" key="1">
    <citation type="submission" date="2019-02" db="EMBL/GenBank/DDBJ databases">
        <title>Deep-cultivation of Planctomycetes and their phenomic and genomic characterization uncovers novel biology.</title>
        <authorList>
            <person name="Wiegand S."/>
            <person name="Jogler M."/>
            <person name="Boedeker C."/>
            <person name="Pinto D."/>
            <person name="Vollmers J."/>
            <person name="Rivas-Marin E."/>
            <person name="Kohn T."/>
            <person name="Peeters S.H."/>
            <person name="Heuer A."/>
            <person name="Rast P."/>
            <person name="Oberbeckmann S."/>
            <person name="Bunk B."/>
            <person name="Jeske O."/>
            <person name="Meyerdierks A."/>
            <person name="Storesund J.E."/>
            <person name="Kallscheuer N."/>
            <person name="Luecker S."/>
            <person name="Lage O.M."/>
            <person name="Pohl T."/>
            <person name="Merkel B.J."/>
            <person name="Hornburger P."/>
            <person name="Mueller R.-W."/>
            <person name="Bruemmer F."/>
            <person name="Labrenz M."/>
            <person name="Spormann A.M."/>
            <person name="Op Den Camp H."/>
            <person name="Overmann J."/>
            <person name="Amann R."/>
            <person name="Jetten M.S.M."/>
            <person name="Mascher T."/>
            <person name="Medema M.H."/>
            <person name="Devos D.P."/>
            <person name="Kaster A.-K."/>
            <person name="Ovreas L."/>
            <person name="Rohde M."/>
            <person name="Galperin M.Y."/>
            <person name="Jogler C."/>
        </authorList>
    </citation>
    <scope>NUCLEOTIDE SEQUENCE [LARGE SCALE GENOMIC DNA]</scope>
    <source>
        <strain evidence="2 3">Q31b</strain>
    </source>
</reference>
<dbReference type="EMBL" id="SJPY01000012">
    <property type="protein sequence ID" value="TWU34138.1"/>
    <property type="molecule type" value="Genomic_DNA"/>
</dbReference>
<protein>
    <submittedName>
        <fullName evidence="2">Uncharacterized protein</fullName>
    </submittedName>
</protein>
<proteinExistence type="predicted"/>
<sequence>MKSIHDTTKMIAIDSIDAVWLKAIVRQVVSKVEVQKAALAAKPAPSPETFSGKLVSLETIEQWARSRKSEIKIGSKTIVTPAAIDEAKRHGITISRGEISRGESCSKSSQPSTVGGSIGKDSTEYDISDSQDPHRAVLISEQLRRRHAKGSAVIVCSDTPAVDVFRLCSENRRTVMISDFASVERFENELSPDVWVLDMKKLNLIAAVNAAQKILELR</sequence>
<organism evidence="2 3">
    <name type="scientific">Novipirellula aureliae</name>
    <dbReference type="NCBI Taxonomy" id="2527966"/>
    <lineage>
        <taxon>Bacteria</taxon>
        <taxon>Pseudomonadati</taxon>
        <taxon>Planctomycetota</taxon>
        <taxon>Planctomycetia</taxon>
        <taxon>Pirellulales</taxon>
        <taxon>Pirellulaceae</taxon>
        <taxon>Novipirellula</taxon>
    </lineage>
</organism>
<accession>A0A5C6DBR0</accession>
<keyword evidence="3" id="KW-1185">Reference proteome</keyword>
<dbReference type="OrthoDB" id="267670at2"/>
<evidence type="ECO:0000256" key="1">
    <source>
        <dbReference type="SAM" id="MobiDB-lite"/>
    </source>
</evidence>
<dbReference type="RefSeq" id="WP_146602673.1">
    <property type="nucleotide sequence ID" value="NZ_SJPY01000012.1"/>
</dbReference>
<feature type="region of interest" description="Disordered" evidence="1">
    <location>
        <begin position="95"/>
        <end position="131"/>
    </location>
</feature>